<keyword evidence="1" id="KW-0732">Signal</keyword>
<comment type="caution">
    <text evidence="2">The sequence shown here is derived from an EMBL/GenBank/DDBJ whole genome shotgun (WGS) entry which is preliminary data.</text>
</comment>
<organism evidence="2">
    <name type="scientific">marine sediment metagenome</name>
    <dbReference type="NCBI Taxonomy" id="412755"/>
    <lineage>
        <taxon>unclassified sequences</taxon>
        <taxon>metagenomes</taxon>
        <taxon>ecological metagenomes</taxon>
    </lineage>
</organism>
<dbReference type="SUPFAM" id="SSF69318">
    <property type="entry name" value="Integrin alpha N-terminal domain"/>
    <property type="match status" value="1"/>
</dbReference>
<proteinExistence type="predicted"/>
<protein>
    <recommendedName>
        <fullName evidence="3">VCBS repeat-containing protein</fullName>
    </recommendedName>
</protein>
<dbReference type="AlphaFoldDB" id="A0A0F9TZJ9"/>
<dbReference type="Pfam" id="PF13517">
    <property type="entry name" value="FG-GAP_3"/>
    <property type="match status" value="1"/>
</dbReference>
<evidence type="ECO:0000256" key="1">
    <source>
        <dbReference type="ARBA" id="ARBA00022729"/>
    </source>
</evidence>
<dbReference type="InterPro" id="IPR028994">
    <property type="entry name" value="Integrin_alpha_N"/>
</dbReference>
<reference evidence="2" key="1">
    <citation type="journal article" date="2015" name="Nature">
        <title>Complex archaea that bridge the gap between prokaryotes and eukaryotes.</title>
        <authorList>
            <person name="Spang A."/>
            <person name="Saw J.H."/>
            <person name="Jorgensen S.L."/>
            <person name="Zaremba-Niedzwiedzka K."/>
            <person name="Martijn J."/>
            <person name="Lind A.E."/>
            <person name="van Eijk R."/>
            <person name="Schleper C."/>
            <person name="Guy L."/>
            <person name="Ettema T.J."/>
        </authorList>
    </citation>
    <scope>NUCLEOTIDE SEQUENCE</scope>
</reference>
<dbReference type="Gene3D" id="2.130.10.130">
    <property type="entry name" value="Integrin alpha, N-terminal"/>
    <property type="match status" value="1"/>
</dbReference>
<evidence type="ECO:0008006" key="3">
    <source>
        <dbReference type="Google" id="ProtNLM"/>
    </source>
</evidence>
<sequence length="290" mass="30510">MRKDVPATESRGCAWLTACLSSAVLFAATLSPLPAAERIPDGEIATSASGDIAAAWFARPTTRYAHGILGDAIEAGSLVAKTRDGRTIEAVLPATQVFEDLTPRLVDLDGDGRNEIVAIRSDVAQGAALAVYGLDGGQLVERAAIPPIGRPSRWLNVASLADLDGDGQRDIAIVTTPHIGGTLEIYAWRGGALRLRASRSGYSNHVIGSRDLDLAEVVRLKGAPALVLPNAARTALEVVRVEPETITPVASIALASRAVGRLRLSADGESVEVRTEDGRTVRISLTQVEN</sequence>
<dbReference type="InterPro" id="IPR013517">
    <property type="entry name" value="FG-GAP"/>
</dbReference>
<name>A0A0F9TZJ9_9ZZZZ</name>
<gene>
    <name evidence="2" type="ORF">LCGC14_0268240</name>
</gene>
<evidence type="ECO:0000313" key="2">
    <source>
        <dbReference type="EMBL" id="KKN86425.1"/>
    </source>
</evidence>
<dbReference type="EMBL" id="LAZR01000147">
    <property type="protein sequence ID" value="KKN86425.1"/>
    <property type="molecule type" value="Genomic_DNA"/>
</dbReference>
<accession>A0A0F9TZJ9</accession>